<reference evidence="7 8" key="1">
    <citation type="journal article" date="2014" name="Genome Announc.">
        <title>Genome Sequence of a Promising Hydrogen-Producing Facultative Anaerobic Bacterium, Brevundimonas naejangsanensis Strain B1.</title>
        <authorList>
            <person name="Su H."/>
            <person name="Zhang T."/>
            <person name="Bao M."/>
            <person name="Jiang Y."/>
            <person name="Wang Y."/>
            <person name="Tan T."/>
        </authorList>
    </citation>
    <scope>NUCLEOTIDE SEQUENCE [LARGE SCALE GENOMIC DNA]</scope>
    <source>
        <strain evidence="7 8">B1</strain>
    </source>
</reference>
<dbReference type="OrthoDB" id="7193241at2"/>
<protein>
    <recommendedName>
        <fullName evidence="6">TonB C-terminal domain-containing protein</fullName>
    </recommendedName>
</protein>
<dbReference type="InterPro" id="IPR006260">
    <property type="entry name" value="TonB/TolA_C"/>
</dbReference>
<dbReference type="Gene3D" id="3.30.1150.10">
    <property type="match status" value="2"/>
</dbReference>
<keyword evidence="4" id="KW-0472">Membrane</keyword>
<name>A0A172Y3H4_9CAUL</name>
<dbReference type="STRING" id="588932.DA69_02745"/>
<evidence type="ECO:0000256" key="1">
    <source>
        <dbReference type="ARBA" id="ARBA00004167"/>
    </source>
</evidence>
<keyword evidence="5" id="KW-0732">Signal</keyword>
<dbReference type="SUPFAM" id="SSF74653">
    <property type="entry name" value="TolA/TonB C-terminal domain"/>
    <property type="match status" value="1"/>
</dbReference>
<dbReference type="InterPro" id="IPR037682">
    <property type="entry name" value="TonB_C"/>
</dbReference>
<dbReference type="Pfam" id="PF03544">
    <property type="entry name" value="TonB_C"/>
    <property type="match status" value="1"/>
</dbReference>
<proteinExistence type="predicted"/>
<dbReference type="AlphaFoldDB" id="A0A172Y3H4"/>
<dbReference type="RefSeq" id="WP_025977576.1">
    <property type="nucleotide sequence ID" value="NZ_CP015614.1"/>
</dbReference>
<evidence type="ECO:0000313" key="8">
    <source>
        <dbReference type="Proteomes" id="UP000077603"/>
    </source>
</evidence>
<keyword evidence="3" id="KW-1133">Transmembrane helix</keyword>
<keyword evidence="2" id="KW-0812">Transmembrane</keyword>
<evidence type="ECO:0000256" key="5">
    <source>
        <dbReference type="SAM" id="SignalP"/>
    </source>
</evidence>
<dbReference type="GO" id="GO:0055085">
    <property type="term" value="P:transmembrane transport"/>
    <property type="evidence" value="ECO:0007669"/>
    <property type="project" value="InterPro"/>
</dbReference>
<dbReference type="NCBIfam" id="TIGR01352">
    <property type="entry name" value="tonB_Cterm"/>
    <property type="match status" value="1"/>
</dbReference>
<evidence type="ECO:0000259" key="6">
    <source>
        <dbReference type="Pfam" id="PF03544"/>
    </source>
</evidence>
<feature type="signal peptide" evidence="5">
    <location>
        <begin position="1"/>
        <end position="22"/>
    </location>
</feature>
<keyword evidence="8" id="KW-1185">Reference proteome</keyword>
<evidence type="ECO:0000256" key="2">
    <source>
        <dbReference type="ARBA" id="ARBA00022692"/>
    </source>
</evidence>
<dbReference type="EMBL" id="CP015614">
    <property type="protein sequence ID" value="ANF53764.1"/>
    <property type="molecule type" value="Genomic_DNA"/>
</dbReference>
<gene>
    <name evidence="7" type="ORF">DA69_02745</name>
</gene>
<accession>A0A172Y3H4</accession>
<evidence type="ECO:0000313" key="7">
    <source>
        <dbReference type="EMBL" id="ANF53764.1"/>
    </source>
</evidence>
<dbReference type="Proteomes" id="UP000077603">
    <property type="component" value="Chromosome"/>
</dbReference>
<feature type="chain" id="PRO_5008004207" description="TonB C-terminal domain-containing protein" evidence="5">
    <location>
        <begin position="23"/>
        <end position="234"/>
    </location>
</feature>
<evidence type="ECO:0000256" key="4">
    <source>
        <dbReference type="ARBA" id="ARBA00023136"/>
    </source>
</evidence>
<feature type="domain" description="TonB C-terminal" evidence="6">
    <location>
        <begin position="156"/>
        <end position="232"/>
    </location>
</feature>
<dbReference type="KEGG" id="bne:DA69_02745"/>
<dbReference type="eggNOG" id="COG0810">
    <property type="taxonomic scope" value="Bacteria"/>
</dbReference>
<comment type="subcellular location">
    <subcellularLocation>
        <location evidence="1">Membrane</location>
        <topology evidence="1">Single-pass membrane protein</topology>
    </subcellularLocation>
</comment>
<organism evidence="7 8">
    <name type="scientific">Brevundimonas naejangsanensis</name>
    <dbReference type="NCBI Taxonomy" id="588932"/>
    <lineage>
        <taxon>Bacteria</taxon>
        <taxon>Pseudomonadati</taxon>
        <taxon>Pseudomonadota</taxon>
        <taxon>Alphaproteobacteria</taxon>
        <taxon>Caulobacterales</taxon>
        <taxon>Caulobacteraceae</taxon>
        <taxon>Brevundimonas</taxon>
    </lineage>
</organism>
<sequence length="234" mass="24064">MILPTKLGFALSALVIASGVAALPPASSAQEADQALAPPRWSVPPQASVDDFPEAALQADVSGAAVIACDAAPDGRPVNCEVRSETPPGMGFGPAALGIVQRGRVVVSDGGADAASRRFAVRVPFNLAPEPPPQEPPRTLANIESRWLTPPQPKASDYPQRAVDRGLSGGAAVRCEVALSGKPTNCVVIGEVPRGSGFGEAAVKIVLRGRLDPATIKPEEVGSTFVVTVPFSIH</sequence>
<evidence type="ECO:0000256" key="3">
    <source>
        <dbReference type="ARBA" id="ARBA00022989"/>
    </source>
</evidence>
<dbReference type="GO" id="GO:0016020">
    <property type="term" value="C:membrane"/>
    <property type="evidence" value="ECO:0007669"/>
    <property type="project" value="UniProtKB-SubCell"/>
</dbReference>